<dbReference type="GO" id="GO:0016020">
    <property type="term" value="C:membrane"/>
    <property type="evidence" value="ECO:0007669"/>
    <property type="project" value="UniProtKB-SubCell"/>
</dbReference>
<evidence type="ECO:0000256" key="5">
    <source>
        <dbReference type="ARBA" id="ARBA00023136"/>
    </source>
</evidence>
<sequence>MQIVKNDTFKLFLNQFTTVEELAGLIDQINGILKFTYKNTHLPFSRRIRSKVTKDLLDLIIKIEKGNKLPQSAKELSDYFNSLCDFLGKIPKIELILAFEPSAEFLGKIKRWFWENFKKRVVFEIIIKPEIIGGAIIEYNGIYRDFSKAKDFEESIAGLQ</sequence>
<organism evidence="7 8">
    <name type="scientific">Candidatus Curtissbacteria bacterium RIFCSPHIGHO2_12_FULL_38_9b</name>
    <dbReference type="NCBI Taxonomy" id="1797720"/>
    <lineage>
        <taxon>Bacteria</taxon>
        <taxon>Candidatus Curtissiibacteriota</taxon>
    </lineage>
</organism>
<dbReference type="Proteomes" id="UP000176666">
    <property type="component" value="Unassembled WGS sequence"/>
</dbReference>
<evidence type="ECO:0000256" key="3">
    <source>
        <dbReference type="ARBA" id="ARBA00022781"/>
    </source>
</evidence>
<comment type="subcellular location">
    <subcellularLocation>
        <location evidence="1">Membrane</location>
    </subcellularLocation>
</comment>
<evidence type="ECO:0000313" key="7">
    <source>
        <dbReference type="EMBL" id="OGD96078.1"/>
    </source>
</evidence>
<dbReference type="Pfam" id="PF00213">
    <property type="entry name" value="OSCP"/>
    <property type="match status" value="1"/>
</dbReference>
<comment type="caution">
    <text evidence="7">The sequence shown here is derived from an EMBL/GenBank/DDBJ whole genome shotgun (WGS) entry which is preliminary data.</text>
</comment>
<keyword evidence="4" id="KW-0406">Ion transport</keyword>
<proteinExistence type="predicted"/>
<name>A0A1F5GW56_9BACT</name>
<accession>A0A1F5GW56</accession>
<dbReference type="PROSITE" id="PS00389">
    <property type="entry name" value="ATPASE_DELTA"/>
    <property type="match status" value="1"/>
</dbReference>
<evidence type="ECO:0000313" key="8">
    <source>
        <dbReference type="Proteomes" id="UP000176666"/>
    </source>
</evidence>
<keyword evidence="6" id="KW-0066">ATP synthesis</keyword>
<evidence type="ECO:0000256" key="1">
    <source>
        <dbReference type="ARBA" id="ARBA00004370"/>
    </source>
</evidence>
<keyword evidence="3" id="KW-0375">Hydrogen ion transport</keyword>
<protein>
    <submittedName>
        <fullName evidence="7">Uncharacterized protein</fullName>
    </submittedName>
</protein>
<evidence type="ECO:0000256" key="6">
    <source>
        <dbReference type="ARBA" id="ARBA00023310"/>
    </source>
</evidence>
<gene>
    <name evidence="7" type="ORF">A3F02_03205</name>
</gene>
<reference evidence="7 8" key="1">
    <citation type="journal article" date="2016" name="Nat. Commun.">
        <title>Thousands of microbial genomes shed light on interconnected biogeochemical processes in an aquifer system.</title>
        <authorList>
            <person name="Anantharaman K."/>
            <person name="Brown C.T."/>
            <person name="Hug L.A."/>
            <person name="Sharon I."/>
            <person name="Castelle C.J."/>
            <person name="Probst A.J."/>
            <person name="Thomas B.C."/>
            <person name="Singh A."/>
            <person name="Wilkins M.J."/>
            <person name="Karaoz U."/>
            <person name="Brodie E.L."/>
            <person name="Williams K.H."/>
            <person name="Hubbard S.S."/>
            <person name="Banfield J.F."/>
        </authorList>
    </citation>
    <scope>NUCLEOTIDE SEQUENCE [LARGE SCALE GENOMIC DNA]</scope>
</reference>
<dbReference type="GO" id="GO:0046933">
    <property type="term" value="F:proton-transporting ATP synthase activity, rotational mechanism"/>
    <property type="evidence" value="ECO:0007669"/>
    <property type="project" value="InterPro"/>
</dbReference>
<dbReference type="InterPro" id="IPR020781">
    <property type="entry name" value="ATPase_OSCP/d_CS"/>
</dbReference>
<evidence type="ECO:0000256" key="4">
    <source>
        <dbReference type="ARBA" id="ARBA00023065"/>
    </source>
</evidence>
<keyword evidence="2" id="KW-0813">Transport</keyword>
<dbReference type="EMBL" id="MFBJ01000035">
    <property type="protein sequence ID" value="OGD96078.1"/>
    <property type="molecule type" value="Genomic_DNA"/>
</dbReference>
<keyword evidence="5" id="KW-0472">Membrane</keyword>
<evidence type="ECO:0000256" key="2">
    <source>
        <dbReference type="ARBA" id="ARBA00022448"/>
    </source>
</evidence>
<dbReference type="AlphaFoldDB" id="A0A1F5GW56"/>
<dbReference type="InterPro" id="IPR000711">
    <property type="entry name" value="ATPase_OSCP/dsu"/>
</dbReference>